<keyword evidence="3" id="KW-1185">Reference proteome</keyword>
<reference evidence="2 3" key="1">
    <citation type="journal article" date="2024" name="IMA Fungus">
        <title>IMA Genome - F19 : A genome assembly and annotation guide to empower mycologists, including annotated draft genome sequences of Ceratocystis pirilliformis, Diaporthe australafricana, Fusarium ophioides, Paecilomyces lecythidis, and Sporothrix stenoceras.</title>
        <authorList>
            <person name="Aylward J."/>
            <person name="Wilson A.M."/>
            <person name="Visagie C.M."/>
            <person name="Spraker J."/>
            <person name="Barnes I."/>
            <person name="Buitendag C."/>
            <person name="Ceriani C."/>
            <person name="Del Mar Angel L."/>
            <person name="du Plessis D."/>
            <person name="Fuchs T."/>
            <person name="Gasser K."/>
            <person name="Kramer D."/>
            <person name="Li W."/>
            <person name="Munsamy K."/>
            <person name="Piso A."/>
            <person name="Price J.L."/>
            <person name="Sonnekus B."/>
            <person name="Thomas C."/>
            <person name="van der Nest A."/>
            <person name="van Dijk A."/>
            <person name="van Heerden A."/>
            <person name="van Vuuren N."/>
            <person name="Yilmaz N."/>
            <person name="Duong T.A."/>
            <person name="van der Merwe N.A."/>
            <person name="Wingfield M.J."/>
            <person name="Wingfield B.D."/>
        </authorList>
    </citation>
    <scope>NUCLEOTIDE SEQUENCE [LARGE SCALE GENOMIC DNA]</scope>
    <source>
        <strain evidence="2 3">CMW 18300</strain>
    </source>
</reference>
<comment type="caution">
    <text evidence="2">The sequence shown here is derived from an EMBL/GenBank/DDBJ whole genome shotgun (WGS) entry which is preliminary data.</text>
</comment>
<organism evidence="2 3">
    <name type="scientific">Diaporthe australafricana</name>
    <dbReference type="NCBI Taxonomy" id="127596"/>
    <lineage>
        <taxon>Eukaryota</taxon>
        <taxon>Fungi</taxon>
        <taxon>Dikarya</taxon>
        <taxon>Ascomycota</taxon>
        <taxon>Pezizomycotina</taxon>
        <taxon>Sordariomycetes</taxon>
        <taxon>Sordariomycetidae</taxon>
        <taxon>Diaporthales</taxon>
        <taxon>Diaporthaceae</taxon>
        <taxon>Diaporthe</taxon>
    </lineage>
</organism>
<sequence>MKFQVLAAATMVASATAAPRMHARQSNGTVPDGTPFSMLSIRSGSDLQYATFSASQGGLALNAGAEQGATCANGEQEYATFVLNQGELSLYTPANVTQTLYTDRSGMGQGVLQYSTQPGGYLPGRNSETKGWVVDQYGDLTFDGASLIACPNGDSYSVWVSAGVANPGGSSNCTGIAVRTSVATEPNACTYTFTPATSS</sequence>
<feature type="chain" id="PRO_5047522802" description="Cell wall protein PhiA" evidence="1">
    <location>
        <begin position="18"/>
        <end position="199"/>
    </location>
</feature>
<evidence type="ECO:0000313" key="2">
    <source>
        <dbReference type="EMBL" id="KAL1869619.1"/>
    </source>
</evidence>
<gene>
    <name evidence="2" type="ORF">Daus18300_005473</name>
</gene>
<accession>A0ABR3X120</accession>
<proteinExistence type="predicted"/>
<dbReference type="EMBL" id="JAWRVE010000040">
    <property type="protein sequence ID" value="KAL1869619.1"/>
    <property type="molecule type" value="Genomic_DNA"/>
</dbReference>
<evidence type="ECO:0008006" key="4">
    <source>
        <dbReference type="Google" id="ProtNLM"/>
    </source>
</evidence>
<name>A0ABR3X120_9PEZI</name>
<evidence type="ECO:0000313" key="3">
    <source>
        <dbReference type="Proteomes" id="UP001583177"/>
    </source>
</evidence>
<keyword evidence="1" id="KW-0732">Signal</keyword>
<feature type="signal peptide" evidence="1">
    <location>
        <begin position="1"/>
        <end position="17"/>
    </location>
</feature>
<dbReference type="Proteomes" id="UP001583177">
    <property type="component" value="Unassembled WGS sequence"/>
</dbReference>
<evidence type="ECO:0000256" key="1">
    <source>
        <dbReference type="SAM" id="SignalP"/>
    </source>
</evidence>
<protein>
    <recommendedName>
        <fullName evidence="4">Cell wall protein PhiA</fullName>
    </recommendedName>
</protein>